<dbReference type="Proteomes" id="UP000078240">
    <property type="component" value="Unassembled WGS sequence"/>
</dbReference>
<sequence length="136" mass="14436">MSLSRQALLFALILVVSAAYNPLQQRVPVADQGSQTSATSVTIEILGLTIDGIRNLSIPTAKRSAMVTNAPAAGDWATQMTITVQNRYDGDIRTIHATNPGEPALYDIPGPGTIEKDEQSVGCPELLQAYSGPRSV</sequence>
<proteinExistence type="predicted"/>
<keyword evidence="1" id="KW-0732">Signal</keyword>
<accession>A0A179FEZ8</accession>
<protein>
    <submittedName>
        <fullName evidence="2">Uncharacterized protein</fullName>
    </submittedName>
</protein>
<evidence type="ECO:0000313" key="3">
    <source>
        <dbReference type="Proteomes" id="UP000078240"/>
    </source>
</evidence>
<name>A0A179FEZ8_PURLI</name>
<feature type="signal peptide" evidence="1">
    <location>
        <begin position="1"/>
        <end position="18"/>
    </location>
</feature>
<evidence type="ECO:0000256" key="1">
    <source>
        <dbReference type="SAM" id="SignalP"/>
    </source>
</evidence>
<feature type="chain" id="PRO_5008101656" evidence="1">
    <location>
        <begin position="19"/>
        <end position="136"/>
    </location>
</feature>
<reference evidence="2 3" key="1">
    <citation type="submission" date="2016-01" db="EMBL/GenBank/DDBJ databases">
        <title>Biosynthesis of antibiotic leucinostatins and their inhibition on Phytophthora in bio-control Purpureocillium lilacinum.</title>
        <authorList>
            <person name="Wang G."/>
            <person name="Liu Z."/>
            <person name="Lin R."/>
            <person name="Li E."/>
            <person name="Mao Z."/>
            <person name="Ling J."/>
            <person name="Yin W."/>
            <person name="Xie B."/>
        </authorList>
    </citation>
    <scope>NUCLEOTIDE SEQUENCE [LARGE SCALE GENOMIC DNA]</scope>
    <source>
        <strain evidence="2">PLBJ-1</strain>
    </source>
</reference>
<dbReference type="EMBL" id="LSBH01000016">
    <property type="protein sequence ID" value="OAQ63977.1"/>
    <property type="molecule type" value="Genomic_DNA"/>
</dbReference>
<comment type="caution">
    <text evidence="2">The sequence shown here is derived from an EMBL/GenBank/DDBJ whole genome shotgun (WGS) entry which is preliminary data.</text>
</comment>
<gene>
    <name evidence="2" type="ORF">VFPBJ_11231</name>
</gene>
<dbReference type="AlphaFoldDB" id="A0A179FEZ8"/>
<evidence type="ECO:0000313" key="2">
    <source>
        <dbReference type="EMBL" id="OAQ63977.1"/>
    </source>
</evidence>
<organism evidence="2 3">
    <name type="scientific">Purpureocillium lilacinum</name>
    <name type="common">Paecilomyces lilacinus</name>
    <dbReference type="NCBI Taxonomy" id="33203"/>
    <lineage>
        <taxon>Eukaryota</taxon>
        <taxon>Fungi</taxon>
        <taxon>Dikarya</taxon>
        <taxon>Ascomycota</taxon>
        <taxon>Pezizomycotina</taxon>
        <taxon>Sordariomycetes</taxon>
        <taxon>Hypocreomycetidae</taxon>
        <taxon>Hypocreales</taxon>
        <taxon>Ophiocordycipitaceae</taxon>
        <taxon>Purpureocillium</taxon>
    </lineage>
</organism>